<evidence type="ECO:0000256" key="1">
    <source>
        <dbReference type="SAM" id="Phobius"/>
    </source>
</evidence>
<accession>A0A7X0VFG7</accession>
<organism evidence="4 5">
    <name type="scientific">Cohnella nanjingensis</name>
    <dbReference type="NCBI Taxonomy" id="1387779"/>
    <lineage>
        <taxon>Bacteria</taxon>
        <taxon>Bacillati</taxon>
        <taxon>Bacillota</taxon>
        <taxon>Bacilli</taxon>
        <taxon>Bacillales</taxon>
        <taxon>Paenibacillaceae</taxon>
        <taxon>Cohnella</taxon>
    </lineage>
</organism>
<dbReference type="CDD" id="cd08583">
    <property type="entry name" value="PI-PLCc_GDPD_SF_unchar1"/>
    <property type="match status" value="1"/>
</dbReference>
<proteinExistence type="predicted"/>
<feature type="signal peptide" evidence="2">
    <location>
        <begin position="1"/>
        <end position="27"/>
    </location>
</feature>
<dbReference type="InterPro" id="IPR017946">
    <property type="entry name" value="PLC-like_Pdiesterase_TIM-brl"/>
</dbReference>
<reference evidence="4 5" key="1">
    <citation type="submission" date="2020-08" db="EMBL/GenBank/DDBJ databases">
        <title>Cohnella phylogeny.</title>
        <authorList>
            <person name="Dunlap C."/>
        </authorList>
    </citation>
    <scope>NUCLEOTIDE SEQUENCE [LARGE SCALE GENOMIC DNA]</scope>
    <source>
        <strain evidence="4 5">DSM 28246</strain>
    </source>
</reference>
<dbReference type="RefSeq" id="WP_185143492.1">
    <property type="nucleotide sequence ID" value="NZ_JACJVP010000024.1"/>
</dbReference>
<dbReference type="GO" id="GO:0006629">
    <property type="term" value="P:lipid metabolic process"/>
    <property type="evidence" value="ECO:0007669"/>
    <property type="project" value="InterPro"/>
</dbReference>
<dbReference type="GO" id="GO:0008081">
    <property type="term" value="F:phosphoric diester hydrolase activity"/>
    <property type="evidence" value="ECO:0007669"/>
    <property type="project" value="InterPro"/>
</dbReference>
<feature type="domain" description="GP-PDE" evidence="3">
    <location>
        <begin position="53"/>
        <end position="268"/>
    </location>
</feature>
<keyword evidence="1" id="KW-0812">Transmembrane</keyword>
<dbReference type="Gene3D" id="3.20.20.190">
    <property type="entry name" value="Phosphatidylinositol (PI) phosphodiesterase"/>
    <property type="match status" value="1"/>
</dbReference>
<protein>
    <submittedName>
        <fullName evidence="4">Glycerophosphodiester phosphodiesterase</fullName>
    </submittedName>
</protein>
<dbReference type="Proteomes" id="UP000547209">
    <property type="component" value="Unassembled WGS sequence"/>
</dbReference>
<keyword evidence="1" id="KW-0472">Membrane</keyword>
<dbReference type="SUPFAM" id="SSF51695">
    <property type="entry name" value="PLC-like phosphodiesterases"/>
    <property type="match status" value="1"/>
</dbReference>
<keyword evidence="2" id="KW-0732">Signal</keyword>
<name>A0A7X0VFG7_9BACL</name>
<keyword evidence="1" id="KW-1133">Transmembrane helix</keyword>
<dbReference type="AlphaFoldDB" id="A0A7X0VFG7"/>
<evidence type="ECO:0000313" key="4">
    <source>
        <dbReference type="EMBL" id="MBB6672022.1"/>
    </source>
</evidence>
<comment type="caution">
    <text evidence="4">The sequence shown here is derived from an EMBL/GenBank/DDBJ whole genome shotgun (WGS) entry which is preliminary data.</text>
</comment>
<dbReference type="EMBL" id="JACJVP010000024">
    <property type="protein sequence ID" value="MBB6672022.1"/>
    <property type="molecule type" value="Genomic_DNA"/>
</dbReference>
<evidence type="ECO:0000256" key="2">
    <source>
        <dbReference type="SAM" id="SignalP"/>
    </source>
</evidence>
<dbReference type="InterPro" id="IPR030395">
    <property type="entry name" value="GP_PDE_dom"/>
</dbReference>
<gene>
    <name evidence="4" type="ORF">H7C19_15185</name>
</gene>
<evidence type="ECO:0000313" key="5">
    <source>
        <dbReference type="Proteomes" id="UP000547209"/>
    </source>
</evidence>
<evidence type="ECO:0000259" key="3">
    <source>
        <dbReference type="Pfam" id="PF03009"/>
    </source>
</evidence>
<feature type="chain" id="PRO_5030779882" evidence="2">
    <location>
        <begin position="28"/>
        <end position="322"/>
    </location>
</feature>
<feature type="transmembrane region" description="Helical" evidence="1">
    <location>
        <begin position="288"/>
        <end position="306"/>
    </location>
</feature>
<keyword evidence="5" id="KW-1185">Reference proteome</keyword>
<dbReference type="Pfam" id="PF03009">
    <property type="entry name" value="GDPD"/>
    <property type="match status" value="1"/>
</dbReference>
<sequence>MNRRRGLIICLILLCLAGCGWKTRAVAAESNGGDDRAFIAHALGGIDGFSYTNSYEAFMNSYLMGYRLFEADLILTSDGELAARHDWSGRMQPGLADPPGRPPTLPEFKTAPILGKYRPLDMNDLIRLLARYPDISLITDTKETDTSKVKRQFEYLVSQANAADPSLLQRIIPEIYSPEMYDTVMKIYPFPNKIYSLYQSNASEDDILAYVKEKPFTFVAMPVSRILRNPTLVHRLNRIGARSYVHTVNNTLFMGLLGRLGVYGFYTDAEAAPSSLLSELRKPIDRDMPFYMILVILGCIIGHRYGKIKRRSAWATESRICR</sequence>